<dbReference type="RefSeq" id="WP_166099347.1">
    <property type="nucleotide sequence ID" value="NZ_BMMY01000005.1"/>
</dbReference>
<dbReference type="SUPFAM" id="SSF161098">
    <property type="entry name" value="MetI-like"/>
    <property type="match status" value="1"/>
</dbReference>
<dbReference type="EMBL" id="CP060712">
    <property type="protein sequence ID" value="QNN49463.1"/>
    <property type="molecule type" value="Genomic_DNA"/>
</dbReference>
<evidence type="ECO:0000256" key="1">
    <source>
        <dbReference type="ARBA" id="ARBA00004651"/>
    </source>
</evidence>
<reference evidence="9 10" key="1">
    <citation type="submission" date="2020-08" db="EMBL/GenBank/DDBJ databases">
        <title>Genome sequence of Phycicoccus endophyticus JCM 31784T.</title>
        <authorList>
            <person name="Hyun D.-W."/>
            <person name="Bae J.-W."/>
        </authorList>
    </citation>
    <scope>NUCLEOTIDE SEQUENCE [LARGE SCALE GENOMIC DNA]</scope>
    <source>
        <strain evidence="9 10">JCM 31784</strain>
    </source>
</reference>
<dbReference type="AlphaFoldDB" id="A0A7G9R1I8"/>
<dbReference type="PANTHER" id="PTHR30193">
    <property type="entry name" value="ABC TRANSPORTER PERMEASE PROTEIN"/>
    <property type="match status" value="1"/>
</dbReference>
<evidence type="ECO:0000256" key="5">
    <source>
        <dbReference type="ARBA" id="ARBA00022989"/>
    </source>
</evidence>
<proteinExistence type="inferred from homology"/>
<dbReference type="KEGG" id="pei:H9L10_14975"/>
<keyword evidence="10" id="KW-1185">Reference proteome</keyword>
<feature type="transmembrane region" description="Helical" evidence="7">
    <location>
        <begin position="122"/>
        <end position="144"/>
    </location>
</feature>
<feature type="domain" description="ABC transmembrane type-1" evidence="8">
    <location>
        <begin position="85"/>
        <end position="300"/>
    </location>
</feature>
<dbReference type="Pfam" id="PF00528">
    <property type="entry name" value="BPD_transp_1"/>
    <property type="match status" value="1"/>
</dbReference>
<feature type="transmembrane region" description="Helical" evidence="7">
    <location>
        <begin position="174"/>
        <end position="196"/>
    </location>
</feature>
<dbReference type="InterPro" id="IPR051393">
    <property type="entry name" value="ABC_transporter_permease"/>
</dbReference>
<evidence type="ECO:0000313" key="10">
    <source>
        <dbReference type="Proteomes" id="UP000515976"/>
    </source>
</evidence>
<gene>
    <name evidence="9" type="ORF">H9L10_14975</name>
</gene>
<keyword evidence="4 7" id="KW-0812">Transmembrane</keyword>
<dbReference type="SUPFAM" id="SSF160964">
    <property type="entry name" value="MalF N-terminal region-like"/>
    <property type="match status" value="1"/>
</dbReference>
<comment type="subcellular location">
    <subcellularLocation>
        <location evidence="1 7">Cell membrane</location>
        <topology evidence="1 7">Multi-pass membrane protein</topology>
    </subcellularLocation>
</comment>
<feature type="transmembrane region" description="Helical" evidence="7">
    <location>
        <begin position="284"/>
        <end position="303"/>
    </location>
</feature>
<organism evidence="9 10">
    <name type="scientific">Phycicoccus endophyticus</name>
    <dbReference type="NCBI Taxonomy" id="1690220"/>
    <lineage>
        <taxon>Bacteria</taxon>
        <taxon>Bacillati</taxon>
        <taxon>Actinomycetota</taxon>
        <taxon>Actinomycetes</taxon>
        <taxon>Micrococcales</taxon>
        <taxon>Intrasporangiaceae</taxon>
        <taxon>Phycicoccus</taxon>
    </lineage>
</organism>
<dbReference type="GO" id="GO:0005886">
    <property type="term" value="C:plasma membrane"/>
    <property type="evidence" value="ECO:0007669"/>
    <property type="project" value="UniProtKB-SubCell"/>
</dbReference>
<feature type="transmembrane region" description="Helical" evidence="7">
    <location>
        <begin position="28"/>
        <end position="48"/>
    </location>
</feature>
<evidence type="ECO:0000256" key="4">
    <source>
        <dbReference type="ARBA" id="ARBA00022692"/>
    </source>
</evidence>
<dbReference type="PANTHER" id="PTHR30193:SF37">
    <property type="entry name" value="INNER MEMBRANE ABC TRANSPORTER PERMEASE PROTEIN YCJO"/>
    <property type="match status" value="1"/>
</dbReference>
<dbReference type="InterPro" id="IPR000515">
    <property type="entry name" value="MetI-like"/>
</dbReference>
<sequence>MSSPVASPRRAARAAAASRRPRRRAWSGLLWVLPAAVAYGTFVLYPLWETVRYSFFDWDGIGVATFSGAANYLRVLTDDELRLSIVHAFVLIVFFSFLPILVALFVAAVLRDMRSRTGTTVARVVLFIPQVLPLVASGIAWTWMYSTTGPINQVLGALGLGDLARPWLADFTTALPAVGIIGTWVALGFCVVLLSAGIGNIDPALYEATALDGAGWWQQFRHVTIPGLRSEITICLTVTTISALSSFDLVYVSTSGGPGYQTMVPAVEIYRLVFIENRVGQGSALAVVLTVLVLLIVGLLQRIGRTDES</sequence>
<dbReference type="CDD" id="cd06261">
    <property type="entry name" value="TM_PBP2"/>
    <property type="match status" value="1"/>
</dbReference>
<keyword evidence="6 7" id="KW-0472">Membrane</keyword>
<feature type="transmembrane region" description="Helical" evidence="7">
    <location>
        <begin position="85"/>
        <end position="110"/>
    </location>
</feature>
<keyword evidence="5 7" id="KW-1133">Transmembrane helix</keyword>
<keyword evidence="2 7" id="KW-0813">Transport</keyword>
<dbReference type="GO" id="GO:0055085">
    <property type="term" value="P:transmembrane transport"/>
    <property type="evidence" value="ECO:0007669"/>
    <property type="project" value="InterPro"/>
</dbReference>
<keyword evidence="3" id="KW-1003">Cell membrane</keyword>
<evidence type="ECO:0000259" key="8">
    <source>
        <dbReference type="PROSITE" id="PS50928"/>
    </source>
</evidence>
<dbReference type="PROSITE" id="PS50928">
    <property type="entry name" value="ABC_TM1"/>
    <property type="match status" value="1"/>
</dbReference>
<evidence type="ECO:0000313" key="9">
    <source>
        <dbReference type="EMBL" id="QNN49463.1"/>
    </source>
</evidence>
<evidence type="ECO:0000256" key="7">
    <source>
        <dbReference type="RuleBase" id="RU363032"/>
    </source>
</evidence>
<protein>
    <submittedName>
        <fullName evidence="9">Sugar ABC transporter permease</fullName>
    </submittedName>
</protein>
<name>A0A7G9R1I8_9MICO</name>
<dbReference type="InterPro" id="IPR035906">
    <property type="entry name" value="MetI-like_sf"/>
</dbReference>
<evidence type="ECO:0000256" key="3">
    <source>
        <dbReference type="ARBA" id="ARBA00022475"/>
    </source>
</evidence>
<evidence type="ECO:0000256" key="2">
    <source>
        <dbReference type="ARBA" id="ARBA00022448"/>
    </source>
</evidence>
<dbReference type="Gene3D" id="1.10.3720.10">
    <property type="entry name" value="MetI-like"/>
    <property type="match status" value="1"/>
</dbReference>
<dbReference type="Proteomes" id="UP000515976">
    <property type="component" value="Chromosome"/>
</dbReference>
<accession>A0A7G9R1I8</accession>
<evidence type="ECO:0000256" key="6">
    <source>
        <dbReference type="ARBA" id="ARBA00023136"/>
    </source>
</evidence>
<comment type="similarity">
    <text evidence="7">Belongs to the binding-protein-dependent transport system permease family.</text>
</comment>